<dbReference type="GO" id="GO:0015104">
    <property type="term" value="F:antimonite transmembrane transporter activity"/>
    <property type="evidence" value="ECO:0007669"/>
    <property type="project" value="TreeGrafter"/>
</dbReference>
<name>A0A1L8CYF5_9THEO</name>
<evidence type="ECO:0000313" key="10">
    <source>
        <dbReference type="Proteomes" id="UP000187485"/>
    </source>
</evidence>
<reference evidence="10" key="1">
    <citation type="submission" date="2016-12" db="EMBL/GenBank/DDBJ databases">
        <title>Draft Genome Sequences od Carboxydothermus pertinax and islandicus, Hydrogenogenic Carboxydotrophic Bacteria.</title>
        <authorList>
            <person name="Fukuyama Y."/>
            <person name="Ohmae K."/>
            <person name="Yoneda Y."/>
            <person name="Yoshida T."/>
            <person name="Sako Y."/>
        </authorList>
    </citation>
    <scope>NUCLEOTIDE SEQUENCE [LARGE SCALE GENOMIC DNA]</scope>
    <source>
        <strain evidence="10">Ug1</strain>
    </source>
</reference>
<dbReference type="PANTHER" id="PTHR43057">
    <property type="entry name" value="ARSENITE EFFLUX TRANSPORTER"/>
    <property type="match status" value="1"/>
</dbReference>
<gene>
    <name evidence="9" type="ORF">cpu_24370</name>
</gene>
<keyword evidence="6 8" id="KW-1133">Transmembrane helix</keyword>
<comment type="subcellular location">
    <subcellularLocation>
        <location evidence="1">Cell membrane</location>
        <topology evidence="1">Multi-pass membrane protein</topology>
    </subcellularLocation>
</comment>
<dbReference type="EMBL" id="BDJK01000062">
    <property type="protein sequence ID" value="GAV23927.1"/>
    <property type="molecule type" value="Genomic_DNA"/>
</dbReference>
<dbReference type="InterPro" id="IPR002657">
    <property type="entry name" value="BilAc:Na_symport/Acr3"/>
</dbReference>
<evidence type="ECO:0000256" key="6">
    <source>
        <dbReference type="ARBA" id="ARBA00022989"/>
    </source>
</evidence>
<evidence type="ECO:0000256" key="3">
    <source>
        <dbReference type="ARBA" id="ARBA00022448"/>
    </source>
</evidence>
<keyword evidence="10" id="KW-1185">Reference proteome</keyword>
<dbReference type="AlphaFoldDB" id="A0A1L8CYF5"/>
<evidence type="ECO:0000256" key="8">
    <source>
        <dbReference type="SAM" id="Phobius"/>
    </source>
</evidence>
<organism evidence="9 10">
    <name type="scientific">Carboxydothermus pertinax</name>
    <dbReference type="NCBI Taxonomy" id="870242"/>
    <lineage>
        <taxon>Bacteria</taxon>
        <taxon>Bacillati</taxon>
        <taxon>Bacillota</taxon>
        <taxon>Clostridia</taxon>
        <taxon>Thermoanaerobacterales</taxon>
        <taxon>Thermoanaerobacteraceae</taxon>
        <taxon>Carboxydothermus</taxon>
    </lineage>
</organism>
<evidence type="ECO:0000256" key="4">
    <source>
        <dbReference type="ARBA" id="ARBA00022475"/>
    </source>
</evidence>
<accession>A0A1L8CYF5</accession>
<dbReference type="Gene3D" id="1.20.1530.20">
    <property type="match status" value="1"/>
</dbReference>
<dbReference type="GO" id="GO:0015105">
    <property type="term" value="F:arsenite transmembrane transporter activity"/>
    <property type="evidence" value="ECO:0007669"/>
    <property type="project" value="TreeGrafter"/>
</dbReference>
<keyword evidence="4" id="KW-1003">Cell membrane</keyword>
<feature type="transmembrane region" description="Helical" evidence="8">
    <location>
        <begin position="43"/>
        <end position="61"/>
    </location>
</feature>
<evidence type="ECO:0000256" key="1">
    <source>
        <dbReference type="ARBA" id="ARBA00004651"/>
    </source>
</evidence>
<evidence type="ECO:0000313" key="9">
    <source>
        <dbReference type="EMBL" id="GAV23927.1"/>
    </source>
</evidence>
<evidence type="ECO:0000256" key="5">
    <source>
        <dbReference type="ARBA" id="ARBA00022692"/>
    </source>
</evidence>
<comment type="caution">
    <text evidence="9">The sequence shown here is derived from an EMBL/GenBank/DDBJ whole genome shotgun (WGS) entry which is preliminary data.</text>
</comment>
<dbReference type="GO" id="GO:0005886">
    <property type="term" value="C:plasma membrane"/>
    <property type="evidence" value="ECO:0007669"/>
    <property type="project" value="UniProtKB-SubCell"/>
</dbReference>
<keyword evidence="3" id="KW-0813">Transport</keyword>
<dbReference type="GO" id="GO:0015297">
    <property type="term" value="F:antiporter activity"/>
    <property type="evidence" value="ECO:0007669"/>
    <property type="project" value="InterPro"/>
</dbReference>
<feature type="transmembrane region" description="Helical" evidence="8">
    <location>
        <begin position="15"/>
        <end position="37"/>
    </location>
</feature>
<dbReference type="STRING" id="870242.cpu_24370"/>
<dbReference type="InterPro" id="IPR004706">
    <property type="entry name" value="Arsenical-R_Acr3"/>
</dbReference>
<dbReference type="Pfam" id="PF01758">
    <property type="entry name" value="SBF"/>
    <property type="match status" value="1"/>
</dbReference>
<feature type="transmembrane region" description="Helical" evidence="8">
    <location>
        <begin position="82"/>
        <end position="99"/>
    </location>
</feature>
<dbReference type="Proteomes" id="UP000187485">
    <property type="component" value="Unassembled WGS sequence"/>
</dbReference>
<proteinExistence type="inferred from homology"/>
<keyword evidence="7 8" id="KW-0472">Membrane</keyword>
<keyword evidence="5 8" id="KW-0812">Transmembrane</keyword>
<comment type="similarity">
    <text evidence="2">Belongs to the arsenical resistance-3 (ACR3) (TC 2.A.59) family.</text>
</comment>
<evidence type="ECO:0000256" key="2">
    <source>
        <dbReference type="ARBA" id="ARBA00010110"/>
    </source>
</evidence>
<evidence type="ECO:0000256" key="7">
    <source>
        <dbReference type="ARBA" id="ARBA00023136"/>
    </source>
</evidence>
<protein>
    <submittedName>
        <fullName evidence="9">Arsenical-resistance protein</fullName>
    </submittedName>
</protein>
<sequence>MSQTSAKLSFVDRYLTVWILLAMVLGVAHGYFFPGIAGLLDRLSIGTTSIPIAIGLIWMMYPPLAKVRYEEVNKIFRGGSKIFLFSILQNWIIGPVLMFV</sequence>
<dbReference type="PANTHER" id="PTHR43057:SF1">
    <property type="entry name" value="ARSENICAL-RESISTANCE PROTEIN 3"/>
    <property type="match status" value="1"/>
</dbReference>
<dbReference type="InterPro" id="IPR038770">
    <property type="entry name" value="Na+/solute_symporter_sf"/>
</dbReference>